<name>A0A9D6Z3R7_9BACT</name>
<dbReference type="InterPro" id="IPR035437">
    <property type="entry name" value="SNase_OB-fold_sf"/>
</dbReference>
<evidence type="ECO:0000259" key="2">
    <source>
        <dbReference type="SMART" id="SM00318"/>
    </source>
</evidence>
<keyword evidence="1" id="KW-0472">Membrane</keyword>
<evidence type="ECO:0000313" key="4">
    <source>
        <dbReference type="Proteomes" id="UP000807825"/>
    </source>
</evidence>
<dbReference type="SUPFAM" id="SSF50199">
    <property type="entry name" value="Staphylococcal nuclease"/>
    <property type="match status" value="1"/>
</dbReference>
<feature type="transmembrane region" description="Helical" evidence="1">
    <location>
        <begin position="12"/>
        <end position="29"/>
    </location>
</feature>
<keyword evidence="1" id="KW-1133">Transmembrane helix</keyword>
<comment type="caution">
    <text evidence="3">The sequence shown here is derived from an EMBL/GenBank/DDBJ whole genome shotgun (WGS) entry which is preliminary data.</text>
</comment>
<evidence type="ECO:0000256" key="1">
    <source>
        <dbReference type="SAM" id="Phobius"/>
    </source>
</evidence>
<reference evidence="3" key="1">
    <citation type="submission" date="2020-07" db="EMBL/GenBank/DDBJ databases">
        <title>Huge and variable diversity of episymbiotic CPR bacteria and DPANN archaea in groundwater ecosystems.</title>
        <authorList>
            <person name="He C.Y."/>
            <person name="Keren R."/>
            <person name="Whittaker M."/>
            <person name="Farag I.F."/>
            <person name="Doudna J."/>
            <person name="Cate J.H.D."/>
            <person name="Banfield J.F."/>
        </authorList>
    </citation>
    <scope>NUCLEOTIDE SEQUENCE</scope>
    <source>
        <strain evidence="3">NC_groundwater_1664_Pr3_B-0.1um_52_9</strain>
    </source>
</reference>
<keyword evidence="1" id="KW-0812">Transmembrane</keyword>
<organism evidence="3 4">
    <name type="scientific">Desulfomonile tiedjei</name>
    <dbReference type="NCBI Taxonomy" id="2358"/>
    <lineage>
        <taxon>Bacteria</taxon>
        <taxon>Pseudomonadati</taxon>
        <taxon>Thermodesulfobacteriota</taxon>
        <taxon>Desulfomonilia</taxon>
        <taxon>Desulfomonilales</taxon>
        <taxon>Desulfomonilaceae</taxon>
        <taxon>Desulfomonile</taxon>
    </lineage>
</organism>
<dbReference type="InterPro" id="IPR016071">
    <property type="entry name" value="Staphylococal_nuclease_OB-fold"/>
</dbReference>
<protein>
    <submittedName>
        <fullName evidence="3">Thermonuclease family protein</fullName>
    </submittedName>
</protein>
<proteinExistence type="predicted"/>
<dbReference type="EMBL" id="JACRDE010000308">
    <property type="protein sequence ID" value="MBI5250140.1"/>
    <property type="molecule type" value="Genomic_DNA"/>
</dbReference>
<gene>
    <name evidence="3" type="ORF">HY912_11660</name>
</gene>
<dbReference type="AlphaFoldDB" id="A0A9D6Z3R7"/>
<dbReference type="Pfam" id="PF00565">
    <property type="entry name" value="SNase"/>
    <property type="match status" value="1"/>
</dbReference>
<accession>A0A9D6Z3R7</accession>
<sequence length="163" mass="18711">MAKMRLQSEWKIWVAIAALIVAIIGYLYVVSRPPMEGGEYLWKITKIDDERTLTVRGSGIVMQVKLIGLRIPKGQEAAAKDYLAKTLENNWVKIKVLREEPKVPKEVIVFLSVDDINAKLIRQGFAEIDRDEKTFDIRPYIELEQEAQREKRGMWSQAIPGAK</sequence>
<dbReference type="Proteomes" id="UP000807825">
    <property type="component" value="Unassembled WGS sequence"/>
</dbReference>
<feature type="domain" description="TNase-like" evidence="2">
    <location>
        <begin position="38"/>
        <end position="157"/>
    </location>
</feature>
<evidence type="ECO:0000313" key="3">
    <source>
        <dbReference type="EMBL" id="MBI5250140.1"/>
    </source>
</evidence>
<dbReference type="Gene3D" id="2.40.50.90">
    <property type="match status" value="1"/>
</dbReference>
<dbReference type="SMART" id="SM00318">
    <property type="entry name" value="SNc"/>
    <property type="match status" value="1"/>
</dbReference>